<name>A0A918DG25_9ALTE</name>
<dbReference type="PRINTS" id="PR00599">
    <property type="entry name" value="MAPEPTIDASE"/>
</dbReference>
<evidence type="ECO:0000256" key="10">
    <source>
        <dbReference type="ARBA" id="ARBA00069363"/>
    </source>
</evidence>
<dbReference type="Pfam" id="PF00557">
    <property type="entry name" value="Peptidase_M24"/>
    <property type="match status" value="1"/>
</dbReference>
<organism evidence="14 15">
    <name type="scientific">Bowmanella pacifica</name>
    <dbReference type="NCBI Taxonomy" id="502051"/>
    <lineage>
        <taxon>Bacteria</taxon>
        <taxon>Pseudomonadati</taxon>
        <taxon>Pseudomonadota</taxon>
        <taxon>Gammaproteobacteria</taxon>
        <taxon>Alteromonadales</taxon>
        <taxon>Alteromonadaceae</taxon>
        <taxon>Bowmanella</taxon>
    </lineage>
</organism>
<evidence type="ECO:0000256" key="5">
    <source>
        <dbReference type="ARBA" id="ARBA00022670"/>
    </source>
</evidence>
<evidence type="ECO:0000256" key="7">
    <source>
        <dbReference type="ARBA" id="ARBA00022801"/>
    </source>
</evidence>
<gene>
    <name evidence="14" type="primary">pepP</name>
    <name evidence="14" type="ORF">GCM10010982_02570</name>
</gene>
<dbReference type="SMART" id="SM01011">
    <property type="entry name" value="AMP_N"/>
    <property type="match status" value="1"/>
</dbReference>
<dbReference type="InterPro" id="IPR007865">
    <property type="entry name" value="Aminopep_P_N"/>
</dbReference>
<dbReference type="GO" id="GO:0070006">
    <property type="term" value="F:metalloaminopeptidase activity"/>
    <property type="evidence" value="ECO:0007669"/>
    <property type="project" value="InterPro"/>
</dbReference>
<dbReference type="GO" id="GO:0006508">
    <property type="term" value="P:proteolysis"/>
    <property type="evidence" value="ECO:0007669"/>
    <property type="project" value="UniProtKB-KW"/>
</dbReference>
<comment type="cofactor">
    <cofactor evidence="2">
        <name>Mn(2+)</name>
        <dbReference type="ChEBI" id="CHEBI:29035"/>
    </cofactor>
</comment>
<dbReference type="InterPro" id="IPR036005">
    <property type="entry name" value="Creatinase/aminopeptidase-like"/>
</dbReference>
<dbReference type="GO" id="GO:0005829">
    <property type="term" value="C:cytosol"/>
    <property type="evidence" value="ECO:0007669"/>
    <property type="project" value="TreeGrafter"/>
</dbReference>
<dbReference type="AlphaFoldDB" id="A0A918DG25"/>
<keyword evidence="5" id="KW-0645">Protease</keyword>
<evidence type="ECO:0000259" key="13">
    <source>
        <dbReference type="SMART" id="SM01011"/>
    </source>
</evidence>
<evidence type="ECO:0000313" key="14">
    <source>
        <dbReference type="EMBL" id="GGO64060.1"/>
    </source>
</evidence>
<dbReference type="Gene3D" id="3.90.230.10">
    <property type="entry name" value="Creatinase/methionine aminopeptidase superfamily"/>
    <property type="match status" value="1"/>
</dbReference>
<dbReference type="InterPro" id="IPR000994">
    <property type="entry name" value="Pept_M24"/>
</dbReference>
<dbReference type="PANTHER" id="PTHR43226">
    <property type="entry name" value="XAA-PRO AMINOPEPTIDASE 3"/>
    <property type="match status" value="1"/>
</dbReference>
<comment type="catalytic activity">
    <reaction evidence="1">
        <text>Release of any N-terminal amino acid, including proline, that is linked to proline, even from a dipeptide or tripeptide.</text>
        <dbReference type="EC" id="3.4.11.9"/>
    </reaction>
</comment>
<dbReference type="FunFam" id="3.90.230.10:FF:000002">
    <property type="entry name" value="Xaa-Pro aminopeptidase 3"/>
    <property type="match status" value="1"/>
</dbReference>
<evidence type="ECO:0000256" key="6">
    <source>
        <dbReference type="ARBA" id="ARBA00022723"/>
    </source>
</evidence>
<keyword evidence="8" id="KW-0482">Metalloprotease</keyword>
<evidence type="ECO:0000256" key="8">
    <source>
        <dbReference type="ARBA" id="ARBA00023049"/>
    </source>
</evidence>
<dbReference type="Gene3D" id="3.40.350.10">
    <property type="entry name" value="Creatinase/prolidase N-terminal domain"/>
    <property type="match status" value="1"/>
</dbReference>
<dbReference type="RefSeq" id="WP_188689129.1">
    <property type="nucleotide sequence ID" value="NZ_BMLS01000001.1"/>
</dbReference>
<dbReference type="InterPro" id="IPR001131">
    <property type="entry name" value="Peptidase_M24B_aminopep-P_CS"/>
</dbReference>
<keyword evidence="6" id="KW-0479">Metal-binding</keyword>
<dbReference type="CDD" id="cd01087">
    <property type="entry name" value="Prolidase"/>
    <property type="match status" value="1"/>
</dbReference>
<evidence type="ECO:0000256" key="2">
    <source>
        <dbReference type="ARBA" id="ARBA00001936"/>
    </source>
</evidence>
<keyword evidence="9" id="KW-0464">Manganese</keyword>
<dbReference type="Pfam" id="PF05195">
    <property type="entry name" value="AMP_N"/>
    <property type="match status" value="1"/>
</dbReference>
<evidence type="ECO:0000256" key="11">
    <source>
        <dbReference type="ARBA" id="ARBA00075356"/>
    </source>
</evidence>
<evidence type="ECO:0000256" key="3">
    <source>
        <dbReference type="ARBA" id="ARBA00008766"/>
    </source>
</evidence>
<protein>
    <recommendedName>
        <fullName evidence="10">Xaa-Pro aminopeptidase</fullName>
        <ecNumber evidence="4">3.4.11.9</ecNumber>
    </recommendedName>
    <alternativeName>
        <fullName evidence="11">Aminopeptidase P II</fullName>
    </alternativeName>
    <alternativeName>
        <fullName evidence="12">X-Pro aminopeptidase</fullName>
    </alternativeName>
</protein>
<dbReference type="PANTHER" id="PTHR43226:SF4">
    <property type="entry name" value="XAA-PRO AMINOPEPTIDASE 3"/>
    <property type="match status" value="1"/>
</dbReference>
<proteinExistence type="inferred from homology"/>
<evidence type="ECO:0000256" key="9">
    <source>
        <dbReference type="ARBA" id="ARBA00023211"/>
    </source>
</evidence>
<keyword evidence="15" id="KW-1185">Reference proteome</keyword>
<keyword evidence="14" id="KW-0031">Aminopeptidase</keyword>
<reference evidence="14" key="2">
    <citation type="submission" date="2020-09" db="EMBL/GenBank/DDBJ databases">
        <authorList>
            <person name="Sun Q."/>
            <person name="Zhou Y."/>
        </authorList>
    </citation>
    <scope>NUCLEOTIDE SEQUENCE</scope>
    <source>
        <strain evidence="14">CGMCC 1.7086</strain>
    </source>
</reference>
<comment type="similarity">
    <text evidence="3">Belongs to the peptidase M24B family.</text>
</comment>
<dbReference type="SUPFAM" id="SSF53092">
    <property type="entry name" value="Creatinase/prolidase N-terminal domain"/>
    <property type="match status" value="1"/>
</dbReference>
<dbReference type="SUPFAM" id="SSF55920">
    <property type="entry name" value="Creatinase/aminopeptidase"/>
    <property type="match status" value="1"/>
</dbReference>
<dbReference type="NCBIfam" id="NF008131">
    <property type="entry name" value="PRK10879.1"/>
    <property type="match status" value="1"/>
</dbReference>
<dbReference type="InterPro" id="IPR052433">
    <property type="entry name" value="X-Pro_dipept-like"/>
</dbReference>
<comment type="caution">
    <text evidence="14">The sequence shown here is derived from an EMBL/GenBank/DDBJ whole genome shotgun (WGS) entry which is preliminary data.</text>
</comment>
<evidence type="ECO:0000313" key="15">
    <source>
        <dbReference type="Proteomes" id="UP000606935"/>
    </source>
</evidence>
<dbReference type="PROSITE" id="PS00491">
    <property type="entry name" value="PROLINE_PEPTIDASE"/>
    <property type="match status" value="1"/>
</dbReference>
<dbReference type="Proteomes" id="UP000606935">
    <property type="component" value="Unassembled WGS sequence"/>
</dbReference>
<accession>A0A918DG25</accession>
<feature type="domain" description="Aminopeptidase P N-terminal" evidence="13">
    <location>
        <begin position="2"/>
        <end position="136"/>
    </location>
</feature>
<dbReference type="GO" id="GO:0030145">
    <property type="term" value="F:manganese ion binding"/>
    <property type="evidence" value="ECO:0007669"/>
    <property type="project" value="InterPro"/>
</dbReference>
<reference evidence="14" key="1">
    <citation type="journal article" date="2014" name="Int. J. Syst. Evol. Microbiol.">
        <title>Complete genome sequence of Corynebacterium casei LMG S-19264T (=DSM 44701T), isolated from a smear-ripened cheese.</title>
        <authorList>
            <consortium name="US DOE Joint Genome Institute (JGI-PGF)"/>
            <person name="Walter F."/>
            <person name="Albersmeier A."/>
            <person name="Kalinowski J."/>
            <person name="Ruckert C."/>
        </authorList>
    </citation>
    <scope>NUCLEOTIDE SEQUENCE</scope>
    <source>
        <strain evidence="14">CGMCC 1.7086</strain>
    </source>
</reference>
<dbReference type="InterPro" id="IPR001714">
    <property type="entry name" value="Pept_M24_MAP"/>
</dbReference>
<evidence type="ECO:0000256" key="4">
    <source>
        <dbReference type="ARBA" id="ARBA00012574"/>
    </source>
</evidence>
<keyword evidence="7" id="KW-0378">Hydrolase</keyword>
<dbReference type="EC" id="3.4.11.9" evidence="4"/>
<sequence length="436" mass="48479">MITQAEYSARRQQLLDSLEGDVVCVIPAAREVTRSRDTEFPFRQDSDFFYLCGFNEPDAILLLEKYQGKGLSLLFCRERDPVAEIWQGRRLGPERVVDVLGIDKAFPLACFEEELFARLTGKARLVFAQGADDNLDKRLFAALAALRNTPKRGFQVPNLMQDVRPNLHALRHIKSDAEITVMRRAAKISCQAHIRAMRFCQPGRFEYQLEAELHHEFAMQGARYPAYGTIVGSGVNACILHYTENADVLKAGELVLIDAGAELNGYAADITRTFPVSGRFSPEQAELYQLVLDAQNAAFAHIKPGGTLPDAMDAAVRVLTQGLIQLGILSGELEDNISSQSYRSYFMHGIGHWLGLDVHDVGDYKLDGENLPLRSGMVLTIEPGLYISEEADVDEKWRGIGIRIEDNLLVTVDGHDNLTAACPKQIADIEALMAKQ</sequence>
<evidence type="ECO:0000256" key="12">
    <source>
        <dbReference type="ARBA" id="ARBA00081411"/>
    </source>
</evidence>
<dbReference type="EMBL" id="BMLS01000001">
    <property type="protein sequence ID" value="GGO64060.1"/>
    <property type="molecule type" value="Genomic_DNA"/>
</dbReference>
<evidence type="ECO:0000256" key="1">
    <source>
        <dbReference type="ARBA" id="ARBA00001424"/>
    </source>
</evidence>
<dbReference type="InterPro" id="IPR029149">
    <property type="entry name" value="Creatin/AminoP/Spt16_N"/>
</dbReference>